<proteinExistence type="predicted"/>
<dbReference type="InterPro" id="IPR032508">
    <property type="entry name" value="FecR_C"/>
</dbReference>
<dbReference type="Pfam" id="PF16344">
    <property type="entry name" value="FecR_C"/>
    <property type="match status" value="1"/>
</dbReference>
<feature type="domain" description="FecR protein" evidence="2">
    <location>
        <begin position="90"/>
        <end position="172"/>
    </location>
</feature>
<evidence type="ECO:0000259" key="3">
    <source>
        <dbReference type="Pfam" id="PF16344"/>
    </source>
</evidence>
<feature type="domain" description="Protein FecR C-terminal" evidence="3">
    <location>
        <begin position="235"/>
        <end position="300"/>
    </location>
</feature>
<name>A0ABU6HMD0_9FLAO</name>
<dbReference type="PANTHER" id="PTHR30273">
    <property type="entry name" value="PERIPLASMIC SIGNAL SENSOR AND SIGMA FACTOR ACTIVATOR FECR-RELATED"/>
    <property type="match status" value="1"/>
</dbReference>
<comment type="caution">
    <text evidence="4">The sequence shown here is derived from an EMBL/GenBank/DDBJ whole genome shotgun (WGS) entry which is preliminary data.</text>
</comment>
<dbReference type="Gene3D" id="3.55.50.30">
    <property type="match status" value="1"/>
</dbReference>
<evidence type="ECO:0000259" key="2">
    <source>
        <dbReference type="Pfam" id="PF04773"/>
    </source>
</evidence>
<dbReference type="Gene3D" id="2.60.120.1440">
    <property type="match status" value="1"/>
</dbReference>
<dbReference type="InterPro" id="IPR006860">
    <property type="entry name" value="FecR"/>
</dbReference>
<organism evidence="4 5">
    <name type="scientific">Chryseobacterium salviniae</name>
    <dbReference type="NCBI Taxonomy" id="3101750"/>
    <lineage>
        <taxon>Bacteria</taxon>
        <taxon>Pseudomonadati</taxon>
        <taxon>Bacteroidota</taxon>
        <taxon>Flavobacteriia</taxon>
        <taxon>Flavobacteriales</taxon>
        <taxon>Weeksellaceae</taxon>
        <taxon>Chryseobacterium group</taxon>
        <taxon>Chryseobacterium</taxon>
    </lineage>
</organism>
<dbReference type="Proteomes" id="UP001348397">
    <property type="component" value="Unassembled WGS sequence"/>
</dbReference>
<keyword evidence="1" id="KW-1133">Transmembrane helix</keyword>
<keyword evidence="5" id="KW-1185">Reference proteome</keyword>
<keyword evidence="1" id="KW-0812">Transmembrane</keyword>
<evidence type="ECO:0000256" key="1">
    <source>
        <dbReference type="SAM" id="Phobius"/>
    </source>
</evidence>
<evidence type="ECO:0000313" key="4">
    <source>
        <dbReference type="EMBL" id="MEC3874216.1"/>
    </source>
</evidence>
<dbReference type="InterPro" id="IPR012373">
    <property type="entry name" value="Ferrdict_sens_TM"/>
</dbReference>
<dbReference type="PANTHER" id="PTHR30273:SF2">
    <property type="entry name" value="PROTEIN FECR"/>
    <property type="match status" value="1"/>
</dbReference>
<gene>
    <name evidence="4" type="ORF">SOP96_00630</name>
</gene>
<protein>
    <submittedName>
        <fullName evidence="4">FecR family protein</fullName>
    </submittedName>
</protein>
<evidence type="ECO:0000313" key="5">
    <source>
        <dbReference type="Proteomes" id="UP001348397"/>
    </source>
</evidence>
<sequence>MNQDKIKVLWDNVLTENKKEEINAVADKKMWKEIKKSVTAEQKHHLKPYYWAAAILLLFLCIPFFFTHKKNQDLIAKNFVIKTNEVTKIYKLSDNTKITLKPHSVLTVNPGYGIKNREVALKGNAYFDVVSNPALPFIVKTENFSTKVLGTQFIVDTQTRNKFFVQLIKGKVLVKSLKKEVLPMNDTYLITSQKLEYDFIKKQSQIINQDPDTSNKKIEVKPKPAILVNPQQPDYVFSNMPLTTVFTELEDKYHIIISFDDEKFESLMYSGKFKATDSVEVIMKKIGKDLGIEVTKKDRQSYEIK</sequence>
<dbReference type="PIRSF" id="PIRSF018266">
    <property type="entry name" value="FecR"/>
    <property type="match status" value="1"/>
</dbReference>
<accession>A0ABU6HMD0</accession>
<dbReference type="Pfam" id="PF04773">
    <property type="entry name" value="FecR"/>
    <property type="match status" value="1"/>
</dbReference>
<dbReference type="EMBL" id="JAYLAA010000001">
    <property type="protein sequence ID" value="MEC3874216.1"/>
    <property type="molecule type" value="Genomic_DNA"/>
</dbReference>
<keyword evidence="1" id="KW-0472">Membrane</keyword>
<feature type="transmembrane region" description="Helical" evidence="1">
    <location>
        <begin position="49"/>
        <end position="67"/>
    </location>
</feature>
<dbReference type="RefSeq" id="WP_326319310.1">
    <property type="nucleotide sequence ID" value="NZ_JAYLAA010000001.1"/>
</dbReference>
<reference evidence="4 5" key="1">
    <citation type="submission" date="2024-01" db="EMBL/GenBank/DDBJ databases">
        <title>Chryseobacterium sp. T9W2-O.</title>
        <authorList>
            <person name="Maltman C."/>
        </authorList>
    </citation>
    <scope>NUCLEOTIDE SEQUENCE [LARGE SCALE GENOMIC DNA]</scope>
    <source>
        <strain evidence="4 5">T9W2-O</strain>
    </source>
</reference>